<dbReference type="PROSITE" id="PS50949">
    <property type="entry name" value="HTH_GNTR"/>
    <property type="match status" value="1"/>
</dbReference>
<dbReference type="GO" id="GO:0045892">
    <property type="term" value="P:negative regulation of DNA-templated transcription"/>
    <property type="evidence" value="ECO:0007669"/>
    <property type="project" value="TreeGrafter"/>
</dbReference>
<keyword evidence="3" id="KW-0804">Transcription</keyword>
<proteinExistence type="predicted"/>
<accession>A0A917KTB4</accession>
<sequence>MAASLTDSATATPLAGRDSSAEDASRVALYLRLSRVFRERIAAGEWAPGALIPGLPQLCEDFQVSRVTMRQALAILAQQGLIGIGRGRGTWVMPDALDRLGGRSLRDAISDTGAADTGLQIKVLQRTDDVPLAADLRSRAPQETGPFTRILKRHHMGGRPFALLDYYIEAALFRRFPQGAESRFKLGRLLRQAIGPARMTLLEEVTLTHADPRLAELLGCGMGEVLVRMRRWYRDAEGRVPLAGTSYYRGDGFALEVERPLAAEIFPAPTPTEET</sequence>
<dbReference type="InterPro" id="IPR011663">
    <property type="entry name" value="UTRA"/>
</dbReference>
<dbReference type="PRINTS" id="PR00035">
    <property type="entry name" value="HTHGNTR"/>
</dbReference>
<dbReference type="SMART" id="SM00345">
    <property type="entry name" value="HTH_GNTR"/>
    <property type="match status" value="1"/>
</dbReference>
<evidence type="ECO:0000256" key="3">
    <source>
        <dbReference type="ARBA" id="ARBA00023163"/>
    </source>
</evidence>
<feature type="domain" description="HTH gntR-type" evidence="4">
    <location>
        <begin position="27"/>
        <end position="95"/>
    </location>
</feature>
<dbReference type="PANTHER" id="PTHR44846">
    <property type="entry name" value="MANNOSYL-D-GLYCERATE TRANSPORT/METABOLISM SYSTEM REPRESSOR MNGR-RELATED"/>
    <property type="match status" value="1"/>
</dbReference>
<dbReference type="InterPro" id="IPR050679">
    <property type="entry name" value="Bact_HTH_transcr_reg"/>
</dbReference>
<dbReference type="SMART" id="SM00866">
    <property type="entry name" value="UTRA"/>
    <property type="match status" value="1"/>
</dbReference>
<dbReference type="Gene3D" id="1.10.10.10">
    <property type="entry name" value="Winged helix-like DNA-binding domain superfamily/Winged helix DNA-binding domain"/>
    <property type="match status" value="1"/>
</dbReference>
<evidence type="ECO:0000313" key="5">
    <source>
        <dbReference type="EMBL" id="GGJ23630.1"/>
    </source>
</evidence>
<dbReference type="AlphaFoldDB" id="A0A917KTB4"/>
<dbReference type="PANTHER" id="PTHR44846:SF1">
    <property type="entry name" value="MANNOSYL-D-GLYCERATE TRANSPORT_METABOLISM SYSTEM REPRESSOR MNGR-RELATED"/>
    <property type="match status" value="1"/>
</dbReference>
<organism evidence="5 6">
    <name type="scientific">Neoroseomonas lacus</name>
    <dbReference type="NCBI Taxonomy" id="287609"/>
    <lineage>
        <taxon>Bacteria</taxon>
        <taxon>Pseudomonadati</taxon>
        <taxon>Pseudomonadota</taxon>
        <taxon>Alphaproteobacteria</taxon>
        <taxon>Acetobacterales</taxon>
        <taxon>Acetobacteraceae</taxon>
        <taxon>Neoroseomonas</taxon>
    </lineage>
</organism>
<dbReference type="Proteomes" id="UP000661507">
    <property type="component" value="Unassembled WGS sequence"/>
</dbReference>
<dbReference type="SUPFAM" id="SSF64288">
    <property type="entry name" value="Chorismate lyase-like"/>
    <property type="match status" value="1"/>
</dbReference>
<dbReference type="InterPro" id="IPR000524">
    <property type="entry name" value="Tscrpt_reg_HTH_GntR"/>
</dbReference>
<reference evidence="5" key="2">
    <citation type="submission" date="2020-09" db="EMBL/GenBank/DDBJ databases">
        <authorList>
            <person name="Sun Q."/>
            <person name="Zhou Y."/>
        </authorList>
    </citation>
    <scope>NUCLEOTIDE SEQUENCE</scope>
    <source>
        <strain evidence="5">CGMCC 1.3617</strain>
    </source>
</reference>
<keyword evidence="2" id="KW-0238">DNA-binding</keyword>
<dbReference type="InterPro" id="IPR036388">
    <property type="entry name" value="WH-like_DNA-bd_sf"/>
</dbReference>
<dbReference type="EMBL" id="BMKW01000008">
    <property type="protein sequence ID" value="GGJ23630.1"/>
    <property type="molecule type" value="Genomic_DNA"/>
</dbReference>
<evidence type="ECO:0000313" key="6">
    <source>
        <dbReference type="Proteomes" id="UP000661507"/>
    </source>
</evidence>
<keyword evidence="6" id="KW-1185">Reference proteome</keyword>
<dbReference type="Pfam" id="PF07702">
    <property type="entry name" value="UTRA"/>
    <property type="match status" value="1"/>
</dbReference>
<protein>
    <recommendedName>
        <fullName evidence="4">HTH gntR-type domain-containing protein</fullName>
    </recommendedName>
</protein>
<dbReference type="InterPro" id="IPR028978">
    <property type="entry name" value="Chorismate_lyase_/UTRA_dom_sf"/>
</dbReference>
<dbReference type="Gene3D" id="3.40.1410.10">
    <property type="entry name" value="Chorismate lyase-like"/>
    <property type="match status" value="1"/>
</dbReference>
<dbReference type="SUPFAM" id="SSF46785">
    <property type="entry name" value="Winged helix' DNA-binding domain"/>
    <property type="match status" value="1"/>
</dbReference>
<comment type="caution">
    <text evidence="5">The sequence shown here is derived from an EMBL/GenBank/DDBJ whole genome shotgun (WGS) entry which is preliminary data.</text>
</comment>
<evidence type="ECO:0000256" key="2">
    <source>
        <dbReference type="ARBA" id="ARBA00023125"/>
    </source>
</evidence>
<dbReference type="GO" id="GO:0003677">
    <property type="term" value="F:DNA binding"/>
    <property type="evidence" value="ECO:0007669"/>
    <property type="project" value="UniProtKB-KW"/>
</dbReference>
<name>A0A917KTB4_9PROT</name>
<evidence type="ECO:0000256" key="1">
    <source>
        <dbReference type="ARBA" id="ARBA00023015"/>
    </source>
</evidence>
<dbReference type="GO" id="GO:0003700">
    <property type="term" value="F:DNA-binding transcription factor activity"/>
    <property type="evidence" value="ECO:0007669"/>
    <property type="project" value="InterPro"/>
</dbReference>
<reference evidence="5" key="1">
    <citation type="journal article" date="2014" name="Int. J. Syst. Evol. Microbiol.">
        <title>Complete genome sequence of Corynebacterium casei LMG S-19264T (=DSM 44701T), isolated from a smear-ripened cheese.</title>
        <authorList>
            <consortium name="US DOE Joint Genome Institute (JGI-PGF)"/>
            <person name="Walter F."/>
            <person name="Albersmeier A."/>
            <person name="Kalinowski J."/>
            <person name="Ruckert C."/>
        </authorList>
    </citation>
    <scope>NUCLEOTIDE SEQUENCE</scope>
    <source>
        <strain evidence="5">CGMCC 1.3617</strain>
    </source>
</reference>
<keyword evidence="1" id="KW-0805">Transcription regulation</keyword>
<dbReference type="RefSeq" id="WP_188968638.1">
    <property type="nucleotide sequence ID" value="NZ_BMKW01000008.1"/>
</dbReference>
<dbReference type="Pfam" id="PF00392">
    <property type="entry name" value="GntR"/>
    <property type="match status" value="1"/>
</dbReference>
<gene>
    <name evidence="5" type="ORF">GCM10011320_33680</name>
</gene>
<dbReference type="InterPro" id="IPR036390">
    <property type="entry name" value="WH_DNA-bd_sf"/>
</dbReference>
<evidence type="ECO:0000259" key="4">
    <source>
        <dbReference type="PROSITE" id="PS50949"/>
    </source>
</evidence>